<dbReference type="InterPro" id="IPR018853">
    <property type="entry name" value="DUF2457"/>
</dbReference>
<feature type="compositionally biased region" description="Polar residues" evidence="1">
    <location>
        <begin position="108"/>
        <end position="132"/>
    </location>
</feature>
<feature type="compositionally biased region" description="Polar residues" evidence="1">
    <location>
        <begin position="18"/>
        <end position="29"/>
    </location>
</feature>
<feature type="compositionally biased region" description="Low complexity" evidence="1">
    <location>
        <begin position="454"/>
        <end position="464"/>
    </location>
</feature>
<gene>
    <name evidence="2" type="ORF">CC78DRAFT_573417</name>
</gene>
<feature type="region of interest" description="Disordered" evidence="1">
    <location>
        <begin position="82"/>
        <end position="146"/>
    </location>
</feature>
<dbReference type="AlphaFoldDB" id="A0A9P4TR12"/>
<feature type="region of interest" description="Disordered" evidence="1">
    <location>
        <begin position="526"/>
        <end position="559"/>
    </location>
</feature>
<comment type="caution">
    <text evidence="2">The sequence shown here is derived from an EMBL/GenBank/DDBJ whole genome shotgun (WGS) entry which is preliminary data.</text>
</comment>
<accession>A0A9P4TR12</accession>
<feature type="region of interest" description="Disordered" evidence="1">
    <location>
        <begin position="357"/>
        <end position="431"/>
    </location>
</feature>
<dbReference type="Proteomes" id="UP000800093">
    <property type="component" value="Unassembled WGS sequence"/>
</dbReference>
<feature type="compositionally biased region" description="Acidic residues" evidence="1">
    <location>
        <begin position="545"/>
        <end position="559"/>
    </location>
</feature>
<dbReference type="OrthoDB" id="2011769at2759"/>
<feature type="compositionally biased region" description="Acidic residues" evidence="1">
    <location>
        <begin position="33"/>
        <end position="44"/>
    </location>
</feature>
<evidence type="ECO:0000313" key="3">
    <source>
        <dbReference type="Proteomes" id="UP000800093"/>
    </source>
</evidence>
<dbReference type="Pfam" id="PF10446">
    <property type="entry name" value="DUF2457"/>
    <property type="match status" value="1"/>
</dbReference>
<feature type="region of interest" description="Disordered" evidence="1">
    <location>
        <begin position="672"/>
        <end position="692"/>
    </location>
</feature>
<keyword evidence="3" id="KW-1185">Reference proteome</keyword>
<dbReference type="EMBL" id="ML986578">
    <property type="protein sequence ID" value="KAF2271041.1"/>
    <property type="molecule type" value="Genomic_DNA"/>
</dbReference>
<evidence type="ECO:0000313" key="2">
    <source>
        <dbReference type="EMBL" id="KAF2271041.1"/>
    </source>
</evidence>
<feature type="region of interest" description="Disordered" evidence="1">
    <location>
        <begin position="206"/>
        <end position="307"/>
    </location>
</feature>
<feature type="region of interest" description="Disordered" evidence="1">
    <location>
        <begin position="451"/>
        <end position="502"/>
    </location>
</feature>
<name>A0A9P4TR12_9PLEO</name>
<feature type="compositionally biased region" description="Polar residues" evidence="1">
    <location>
        <begin position="242"/>
        <end position="251"/>
    </location>
</feature>
<feature type="region of interest" description="Disordered" evidence="1">
    <location>
        <begin position="1"/>
        <end position="54"/>
    </location>
</feature>
<evidence type="ECO:0000256" key="1">
    <source>
        <dbReference type="SAM" id="MobiDB-lite"/>
    </source>
</evidence>
<feature type="region of interest" description="Disordered" evidence="1">
    <location>
        <begin position="583"/>
        <end position="651"/>
    </location>
</feature>
<organism evidence="2 3">
    <name type="scientific">Lojkania enalia</name>
    <dbReference type="NCBI Taxonomy" id="147567"/>
    <lineage>
        <taxon>Eukaryota</taxon>
        <taxon>Fungi</taxon>
        <taxon>Dikarya</taxon>
        <taxon>Ascomycota</taxon>
        <taxon>Pezizomycotina</taxon>
        <taxon>Dothideomycetes</taxon>
        <taxon>Pleosporomycetidae</taxon>
        <taxon>Pleosporales</taxon>
        <taxon>Pleosporales incertae sedis</taxon>
        <taxon>Lojkania</taxon>
    </lineage>
</organism>
<sequence>MAQNERSPAGRHGVQENRAIQNMPTNMAPTMSAEDEVIADADEPPDLRRTPRPSVLKLHESFKASFSKLLPSRCERKQSLLTTALHSNDSSPTEERPGNPTLGRGMSCVSTCSNNSASTAELTSDGGFTSPGTRAETPSPPLPPTTFHNIMLPFNKKPFEQPISVIRHDDEHISPLEKKFPTTSGEDNVEATLGRKRCITFACRGKDERKPHSEEIKPKASSQQTTEPPKRVSTIKFACPTKVSTDAPSKTNKPRMPRAASPAPPPQKIRGSPKAPPKSHRGSDSTVRNPSPVAMRKATAVDRSRRLSANSDLARCSAFRFHEFASSEDEEEEWVQESTCHRNRLTVNDTLRVENSLRQLGEEAEEEALDDEMEEDAEEDVDRDIEDDDILDEDDVDDDVSDEGFQTDDEDGFAGSDDESNAGSDYNWWAPGYSTAATSIEHLEHVQHIRPVSRRSFSESSVGSAPSETGFLNRSEKLSKRRKSRPVNIRVPSPELPDSTDFVCGTLDEDRPLEAAYLSCLEQRRAAKHKVTPQDIDPTFPTSDPEMDEEDEDDEVDDVASESDQYVMMHGQMDPLDIEFRGRSKHASTKRSPATSPKRLRSPPPNKRSVHRSPRPRKLFGNSPRRLRSPAPVRLRSPPPTRRGSTVMSPKRPEMHISFVGLAERPALTMSSSLPRTPVTTVPPEDLEDEDTCRETPIRRAIDIKIGLENKRQRRKEQLYKKMHRKGAKEKRCPPGKGLERMREMGLGLAAHKGKTTGLTFGMDSPPTPDQNDMHVLAANGELAPHKTFFLRHTGDLLVADLMLAGWTWRLLNAKEFPQQYSCQTCDISLPSGSGCVCADSAGRSSLGEEHQLGAAGGVNGGLQGAYPFRLGAGGCSIRRELMSGPDIHGVSEAQAARHNVPIGGIGTAAPEMCCSVARRRPPAALKFLSFFPRLVWTAVVNHGQLRLTRGGCAQCSSKIHGEPHASRAAAGFTSAI</sequence>
<feature type="compositionally biased region" description="Acidic residues" evidence="1">
    <location>
        <begin position="362"/>
        <end position="420"/>
    </location>
</feature>
<reference evidence="3" key="1">
    <citation type="journal article" date="2020" name="Stud. Mycol.">
        <title>101 Dothideomycetes genomes: A test case for predicting lifestyles and emergence of pathogens.</title>
        <authorList>
            <person name="Haridas S."/>
            <person name="Albert R."/>
            <person name="Binder M."/>
            <person name="Bloem J."/>
            <person name="LaButti K."/>
            <person name="Salamov A."/>
            <person name="Andreopoulos B."/>
            <person name="Baker S."/>
            <person name="Barry K."/>
            <person name="Bills G."/>
            <person name="Bluhm B."/>
            <person name="Cannon C."/>
            <person name="Castanera R."/>
            <person name="Culley D."/>
            <person name="Daum C."/>
            <person name="Ezra D."/>
            <person name="Gonzalez J."/>
            <person name="Henrissat B."/>
            <person name="Kuo A."/>
            <person name="Liang C."/>
            <person name="Lipzen A."/>
            <person name="Lutzoni F."/>
            <person name="Magnuson J."/>
            <person name="Mondo S."/>
            <person name="Nolan M."/>
            <person name="Ohm R."/>
            <person name="Pangilinan J."/>
            <person name="Park H.-J."/>
            <person name="Ramirez L."/>
            <person name="Alfaro M."/>
            <person name="Sun H."/>
            <person name="Tritt A."/>
            <person name="Yoshinaga Y."/>
            <person name="Zwiers L.-H."/>
            <person name="Turgeon B."/>
            <person name="Goodwin S."/>
            <person name="Spatafora J."/>
            <person name="Crous P."/>
            <person name="Grigoriev I."/>
        </authorList>
    </citation>
    <scope>NUCLEOTIDE SEQUENCE [LARGE SCALE GENOMIC DNA]</scope>
    <source>
        <strain evidence="3">CBS 304.66</strain>
    </source>
</reference>
<feature type="compositionally biased region" description="Basic and acidic residues" evidence="1">
    <location>
        <begin position="206"/>
        <end position="218"/>
    </location>
</feature>
<protein>
    <submittedName>
        <fullName evidence="2">Uncharacterized protein</fullName>
    </submittedName>
</protein>
<feature type="compositionally biased region" description="Polar residues" evidence="1">
    <location>
        <begin position="82"/>
        <end position="91"/>
    </location>
</feature>
<feature type="compositionally biased region" description="Basic residues" evidence="1">
    <location>
        <begin position="608"/>
        <end position="618"/>
    </location>
</feature>
<proteinExistence type="predicted"/>